<keyword evidence="1" id="KW-0472">Membrane</keyword>
<organism evidence="2 3">
    <name type="scientific">Wansuia hejianensis</name>
    <dbReference type="NCBI Taxonomy" id="2763667"/>
    <lineage>
        <taxon>Bacteria</taxon>
        <taxon>Bacillati</taxon>
        <taxon>Bacillota</taxon>
        <taxon>Clostridia</taxon>
        <taxon>Lachnospirales</taxon>
        <taxon>Lachnospiraceae</taxon>
        <taxon>Wansuia</taxon>
    </lineage>
</organism>
<evidence type="ECO:0000256" key="1">
    <source>
        <dbReference type="SAM" id="Phobius"/>
    </source>
</evidence>
<gene>
    <name evidence="2" type="ORF">H8689_10250</name>
</gene>
<comment type="caution">
    <text evidence="2">The sequence shown here is derived from an EMBL/GenBank/DDBJ whole genome shotgun (WGS) entry which is preliminary data.</text>
</comment>
<name>A0A926II90_9FIRM</name>
<dbReference type="AlphaFoldDB" id="A0A926II90"/>
<keyword evidence="3" id="KW-1185">Reference proteome</keyword>
<keyword evidence="1" id="KW-1133">Transmembrane helix</keyword>
<dbReference type="RefSeq" id="WP_249324355.1">
    <property type="nucleotide sequence ID" value="NZ_JACRTK010000004.1"/>
</dbReference>
<sequence>MMFQRKIDGAMKCLREKTSPKDINREYINGEFENHYDPKAEWDLEKNAEIEKEDILPLILSALIVFGPVMLILLLMIIWLM</sequence>
<protein>
    <submittedName>
        <fullName evidence="2">Uncharacterized protein</fullName>
    </submittedName>
</protein>
<accession>A0A926II90</accession>
<dbReference type="EMBL" id="JACRTK010000004">
    <property type="protein sequence ID" value="MBC8591492.1"/>
    <property type="molecule type" value="Genomic_DNA"/>
</dbReference>
<evidence type="ECO:0000313" key="2">
    <source>
        <dbReference type="EMBL" id="MBC8591492.1"/>
    </source>
</evidence>
<evidence type="ECO:0000313" key="3">
    <source>
        <dbReference type="Proteomes" id="UP000601522"/>
    </source>
</evidence>
<dbReference type="Proteomes" id="UP000601522">
    <property type="component" value="Unassembled WGS sequence"/>
</dbReference>
<proteinExistence type="predicted"/>
<reference evidence="2 3" key="1">
    <citation type="submission" date="2020-08" db="EMBL/GenBank/DDBJ databases">
        <title>Genome public.</title>
        <authorList>
            <person name="Liu C."/>
            <person name="Sun Q."/>
        </authorList>
    </citation>
    <scope>NUCLEOTIDE SEQUENCE [LARGE SCALE GENOMIC DNA]</scope>
    <source>
        <strain evidence="2 3">NSJ-26</strain>
    </source>
</reference>
<feature type="transmembrane region" description="Helical" evidence="1">
    <location>
        <begin position="55"/>
        <end position="80"/>
    </location>
</feature>
<keyword evidence="1" id="KW-0812">Transmembrane</keyword>